<feature type="region of interest" description="Disordered" evidence="1">
    <location>
        <begin position="264"/>
        <end position="298"/>
    </location>
</feature>
<comment type="caution">
    <text evidence="3">The sequence shown here is derived from an EMBL/GenBank/DDBJ whole genome shotgun (WGS) entry which is preliminary data.</text>
</comment>
<keyword evidence="2" id="KW-0732">Signal</keyword>
<name>A0A0R1XIX0_9LACO</name>
<dbReference type="RefSeq" id="WP_027827632.1">
    <property type="nucleotide sequence ID" value="NZ_AUEH01000005.1"/>
</dbReference>
<sequence>MTNRNGLLRTGTALLLAGTLAAGPGPAVVSAAAADNAPVTVDQQAAEPTAAKQPAGQETPSQKISETLRFRLQNGAPASYGTPLTIEFYDAQAPEKPISTKELAATQDETPTAANSEITISDADGFQPGKSYAIKLKAGDEAWQAVPGTIVFTAAKEAAQIDVDRFALLKGVKQFQLVDEAGQPVQAVVRAIPNIVNGEQEADIQQSNEQGLVTFSTADAGFQRTVIYHLAVEGYTFTDGVLNWNLLGGEKGTDVTKLTVAKVDPQPVPVPDPSPVPAPQPVPAPDPTPAPQPADPRTSVTGAVYIASGTAPQYHWDAQTNQLTPKDAAFDLNQGTGWQIAWRLVTSNGDVYYSVANDSYVAAKDVVRTQGFRKLRGVVTVNASGAALRQGTTDSDGAISRQLPAGSQWQFYGIAKNADGTSAYLLGGNQWISTTQADISNGRTHGVFRVGAAATETVDRNGQALARTLPAGSGWRVASLRTFHGQLYYQVAANVFVPAVAGAYQAQD</sequence>
<proteinExistence type="predicted"/>
<feature type="compositionally biased region" description="Pro residues" evidence="1">
    <location>
        <begin position="266"/>
        <end position="294"/>
    </location>
</feature>
<evidence type="ECO:0000313" key="3">
    <source>
        <dbReference type="EMBL" id="KRM27366.1"/>
    </source>
</evidence>
<organism evidence="3 4">
    <name type="scientific">Schleiferilactobacillus harbinensis DSM 16991</name>
    <dbReference type="NCBI Taxonomy" id="1122147"/>
    <lineage>
        <taxon>Bacteria</taxon>
        <taxon>Bacillati</taxon>
        <taxon>Bacillota</taxon>
        <taxon>Bacilli</taxon>
        <taxon>Lactobacillales</taxon>
        <taxon>Lactobacillaceae</taxon>
        <taxon>Schleiferilactobacillus</taxon>
    </lineage>
</organism>
<dbReference type="EMBL" id="AZFW01000050">
    <property type="protein sequence ID" value="KRM27366.1"/>
    <property type="molecule type" value="Genomic_DNA"/>
</dbReference>
<feature type="region of interest" description="Disordered" evidence="1">
    <location>
        <begin position="42"/>
        <end position="63"/>
    </location>
</feature>
<reference evidence="3 4" key="1">
    <citation type="journal article" date="2015" name="Genome Announc.">
        <title>Expanding the biotechnology potential of lactobacilli through comparative genomics of 213 strains and associated genera.</title>
        <authorList>
            <person name="Sun Z."/>
            <person name="Harris H.M."/>
            <person name="McCann A."/>
            <person name="Guo C."/>
            <person name="Argimon S."/>
            <person name="Zhang W."/>
            <person name="Yang X."/>
            <person name="Jeffery I.B."/>
            <person name="Cooney J.C."/>
            <person name="Kagawa T.F."/>
            <person name="Liu W."/>
            <person name="Song Y."/>
            <person name="Salvetti E."/>
            <person name="Wrobel A."/>
            <person name="Rasinkangas P."/>
            <person name="Parkhill J."/>
            <person name="Rea M.C."/>
            <person name="O'Sullivan O."/>
            <person name="Ritari J."/>
            <person name="Douillard F.P."/>
            <person name="Paul Ross R."/>
            <person name="Yang R."/>
            <person name="Briner A.E."/>
            <person name="Felis G.E."/>
            <person name="de Vos W.M."/>
            <person name="Barrangou R."/>
            <person name="Klaenhammer T.R."/>
            <person name="Caufield P.W."/>
            <person name="Cui Y."/>
            <person name="Zhang H."/>
            <person name="O'Toole P.W."/>
        </authorList>
    </citation>
    <scope>NUCLEOTIDE SEQUENCE [LARGE SCALE GENOMIC DNA]</scope>
    <source>
        <strain evidence="3 4">DSM 16991</strain>
    </source>
</reference>
<evidence type="ECO:0000256" key="2">
    <source>
        <dbReference type="SAM" id="SignalP"/>
    </source>
</evidence>
<dbReference type="InterPro" id="IPR006311">
    <property type="entry name" value="TAT_signal"/>
</dbReference>
<evidence type="ECO:0008006" key="5">
    <source>
        <dbReference type="Google" id="ProtNLM"/>
    </source>
</evidence>
<dbReference type="Proteomes" id="UP000050949">
    <property type="component" value="Unassembled WGS sequence"/>
</dbReference>
<accession>A0A0R1XIX0</accession>
<feature type="signal peptide" evidence="2">
    <location>
        <begin position="1"/>
        <end position="22"/>
    </location>
</feature>
<dbReference type="PATRIC" id="fig|1122147.4.peg.2656"/>
<evidence type="ECO:0000256" key="1">
    <source>
        <dbReference type="SAM" id="MobiDB-lite"/>
    </source>
</evidence>
<dbReference type="AlphaFoldDB" id="A0A0R1XIX0"/>
<gene>
    <name evidence="3" type="ORF">FC91_GL002575</name>
</gene>
<dbReference type="PROSITE" id="PS51318">
    <property type="entry name" value="TAT"/>
    <property type="match status" value="1"/>
</dbReference>
<evidence type="ECO:0000313" key="4">
    <source>
        <dbReference type="Proteomes" id="UP000050949"/>
    </source>
</evidence>
<dbReference type="eggNOG" id="ENOG5032F1N">
    <property type="taxonomic scope" value="Bacteria"/>
</dbReference>
<protein>
    <recommendedName>
        <fullName evidence="5">Surface layer protein A domain-containing protein</fullName>
    </recommendedName>
</protein>
<feature type="chain" id="PRO_5039321466" description="Surface layer protein A domain-containing protein" evidence="2">
    <location>
        <begin position="23"/>
        <end position="508"/>
    </location>
</feature>